<evidence type="ECO:0000313" key="7">
    <source>
        <dbReference type="EMBL" id="GAL34101.1"/>
    </source>
</evidence>
<dbReference type="Proteomes" id="UP000029224">
    <property type="component" value="Unassembled WGS sequence"/>
</dbReference>
<keyword evidence="8" id="KW-1185">Reference proteome</keyword>
<accession>A0A090T2C5</accession>
<evidence type="ECO:0000256" key="3">
    <source>
        <dbReference type="ARBA" id="ARBA00022630"/>
    </source>
</evidence>
<dbReference type="GO" id="GO:0046168">
    <property type="term" value="P:glycerol-3-phosphate catabolic process"/>
    <property type="evidence" value="ECO:0007669"/>
    <property type="project" value="TreeGrafter"/>
</dbReference>
<evidence type="ECO:0000256" key="4">
    <source>
        <dbReference type="ARBA" id="ARBA00022827"/>
    </source>
</evidence>
<reference evidence="7 8" key="1">
    <citation type="submission" date="2014-09" db="EMBL/GenBank/DDBJ databases">
        <title>Vibrio maritimus JCM 19240. (C210) whole genome shotgun sequence.</title>
        <authorList>
            <person name="Sawabe T."/>
            <person name="Meirelles P."/>
            <person name="Nakanishi M."/>
            <person name="Sayaka M."/>
            <person name="Hattori M."/>
            <person name="Ohkuma M."/>
        </authorList>
    </citation>
    <scope>NUCLEOTIDE SEQUENCE [LARGE SCALE GENOMIC DNA]</scope>
    <source>
        <strain evidence="7 8">JCM 19240</strain>
    </source>
</reference>
<comment type="cofactor">
    <cofactor evidence="1">
        <name>FAD</name>
        <dbReference type="ChEBI" id="CHEBI:57692"/>
    </cofactor>
</comment>
<keyword evidence="4" id="KW-0274">FAD</keyword>
<dbReference type="InterPro" id="IPR036188">
    <property type="entry name" value="FAD/NAD-bd_sf"/>
</dbReference>
<dbReference type="InterPro" id="IPR006076">
    <property type="entry name" value="FAD-dep_OxRdtase"/>
</dbReference>
<feature type="domain" description="FAD dependent oxidoreductase" evidence="6">
    <location>
        <begin position="18"/>
        <end position="89"/>
    </location>
</feature>
<organism evidence="7 8">
    <name type="scientific">Vibrio maritimus</name>
    <dbReference type="NCBI Taxonomy" id="990268"/>
    <lineage>
        <taxon>Bacteria</taxon>
        <taxon>Pseudomonadati</taxon>
        <taxon>Pseudomonadota</taxon>
        <taxon>Gammaproteobacteria</taxon>
        <taxon>Vibrionales</taxon>
        <taxon>Vibrionaceae</taxon>
        <taxon>Vibrio</taxon>
    </lineage>
</organism>
<comment type="caution">
    <text evidence="7">The sequence shown here is derived from an EMBL/GenBank/DDBJ whole genome shotgun (WGS) entry which is preliminary data.</text>
</comment>
<dbReference type="PANTHER" id="PTHR11985:SF15">
    <property type="entry name" value="GLYCEROL-3-PHOSPHATE DEHYDROGENASE, MITOCHONDRIAL"/>
    <property type="match status" value="1"/>
</dbReference>
<dbReference type="Gene3D" id="3.50.50.60">
    <property type="entry name" value="FAD/NAD(P)-binding domain"/>
    <property type="match status" value="1"/>
</dbReference>
<evidence type="ECO:0000313" key="8">
    <source>
        <dbReference type="Proteomes" id="UP000029224"/>
    </source>
</evidence>
<reference evidence="7 8" key="2">
    <citation type="submission" date="2014-09" db="EMBL/GenBank/DDBJ databases">
        <authorList>
            <consortium name="NBRP consortium"/>
            <person name="Sawabe T."/>
            <person name="Meirelles P."/>
            <person name="Nakanishi M."/>
            <person name="Sayaka M."/>
            <person name="Hattori M."/>
            <person name="Ohkuma M."/>
        </authorList>
    </citation>
    <scope>NUCLEOTIDE SEQUENCE [LARGE SCALE GENOMIC DNA]</scope>
    <source>
        <strain evidence="7 8">JCM 19240</strain>
    </source>
</reference>
<evidence type="ECO:0000259" key="6">
    <source>
        <dbReference type="Pfam" id="PF01266"/>
    </source>
</evidence>
<sequence length="97" mass="10917">MNNNSTAFRRVKESSEFDAVVIGGGINGISVFRELALQGLKVLLVEKDDFCSRASAAPSRMIHGGLRYLENGEFQLVKEALYERNRYLITRLILLLL</sequence>
<proteinExistence type="inferred from homology"/>
<name>A0A090T2C5_9VIBR</name>
<dbReference type="EC" id="1.1.5.3" evidence="7"/>
<keyword evidence="5 7" id="KW-0560">Oxidoreductase</keyword>
<evidence type="ECO:0000256" key="5">
    <source>
        <dbReference type="ARBA" id="ARBA00023002"/>
    </source>
</evidence>
<comment type="similarity">
    <text evidence="2">Belongs to the FAD-dependent glycerol-3-phosphate dehydrogenase family.</text>
</comment>
<keyword evidence="3" id="KW-0285">Flavoprotein</keyword>
<dbReference type="EMBL" id="BBMT01000004">
    <property type="protein sequence ID" value="GAL34101.1"/>
    <property type="molecule type" value="Genomic_DNA"/>
</dbReference>
<protein>
    <submittedName>
        <fullName evidence="7">Glycerol-3-phosphate dehydrogenase</fullName>
        <ecNumber evidence="7">1.1.5.3</ecNumber>
    </submittedName>
</protein>
<dbReference type="InterPro" id="IPR000447">
    <property type="entry name" value="G3P_DH_FAD-dep"/>
</dbReference>
<evidence type="ECO:0000256" key="2">
    <source>
        <dbReference type="ARBA" id="ARBA00007330"/>
    </source>
</evidence>
<dbReference type="Pfam" id="PF01266">
    <property type="entry name" value="DAO"/>
    <property type="match status" value="1"/>
</dbReference>
<evidence type="ECO:0000256" key="1">
    <source>
        <dbReference type="ARBA" id="ARBA00001974"/>
    </source>
</evidence>
<dbReference type="PANTHER" id="PTHR11985">
    <property type="entry name" value="GLYCEROL-3-PHOSPHATE DEHYDROGENASE"/>
    <property type="match status" value="1"/>
</dbReference>
<dbReference type="AlphaFoldDB" id="A0A090T2C5"/>
<dbReference type="SUPFAM" id="SSF51905">
    <property type="entry name" value="FAD/NAD(P)-binding domain"/>
    <property type="match status" value="1"/>
</dbReference>
<gene>
    <name evidence="7" type="ORF">JCM19240_1009</name>
</gene>
<dbReference type="GO" id="GO:0004368">
    <property type="term" value="F:glycerol-3-phosphate dehydrogenase (quinone) activity"/>
    <property type="evidence" value="ECO:0007669"/>
    <property type="project" value="UniProtKB-EC"/>
</dbReference>